<feature type="signal peptide" evidence="1">
    <location>
        <begin position="1"/>
        <end position="32"/>
    </location>
</feature>
<reference evidence="2 3" key="1">
    <citation type="submission" date="2021-07" db="EMBL/GenBank/DDBJ databases">
        <authorList>
            <person name="Palmer J.M."/>
        </authorList>
    </citation>
    <scope>NUCLEOTIDE SEQUENCE [LARGE SCALE GENOMIC DNA]</scope>
    <source>
        <strain evidence="2 3">AT_MEX2019</strain>
        <tissue evidence="2">Muscle</tissue>
    </source>
</reference>
<organism evidence="2 3">
    <name type="scientific">Ataeniobius toweri</name>
    <dbReference type="NCBI Taxonomy" id="208326"/>
    <lineage>
        <taxon>Eukaryota</taxon>
        <taxon>Metazoa</taxon>
        <taxon>Chordata</taxon>
        <taxon>Craniata</taxon>
        <taxon>Vertebrata</taxon>
        <taxon>Euteleostomi</taxon>
        <taxon>Actinopterygii</taxon>
        <taxon>Neopterygii</taxon>
        <taxon>Teleostei</taxon>
        <taxon>Neoteleostei</taxon>
        <taxon>Acanthomorphata</taxon>
        <taxon>Ovalentaria</taxon>
        <taxon>Atherinomorphae</taxon>
        <taxon>Cyprinodontiformes</taxon>
        <taxon>Goodeidae</taxon>
        <taxon>Ataeniobius</taxon>
    </lineage>
</organism>
<protein>
    <recommendedName>
        <fullName evidence="4">Secreted protein</fullName>
    </recommendedName>
</protein>
<evidence type="ECO:0008006" key="4">
    <source>
        <dbReference type="Google" id="ProtNLM"/>
    </source>
</evidence>
<evidence type="ECO:0000313" key="3">
    <source>
        <dbReference type="Proteomes" id="UP001345963"/>
    </source>
</evidence>
<proteinExistence type="predicted"/>
<accession>A0ABU7BB01</accession>
<gene>
    <name evidence="2" type="ORF">ATANTOWER_016306</name>
</gene>
<sequence>MAKMGPLMAASELCSLVFFCLSYLRQSPCGLAHPQNRTGPNCNEELGLQRESSGLTFPLFRTYTGQESGKEQLKSLQTPHILHTNCLLLPSGRRYRAQSAKTSHHGGSFFPRPFLS</sequence>
<comment type="caution">
    <text evidence="2">The sequence shown here is derived from an EMBL/GenBank/DDBJ whole genome shotgun (WGS) entry which is preliminary data.</text>
</comment>
<keyword evidence="1" id="KW-0732">Signal</keyword>
<feature type="chain" id="PRO_5045884001" description="Secreted protein" evidence="1">
    <location>
        <begin position="33"/>
        <end position="116"/>
    </location>
</feature>
<name>A0ABU7BB01_9TELE</name>
<dbReference type="EMBL" id="JAHUTI010049511">
    <property type="protein sequence ID" value="MED6247772.1"/>
    <property type="molecule type" value="Genomic_DNA"/>
</dbReference>
<evidence type="ECO:0000256" key="1">
    <source>
        <dbReference type="SAM" id="SignalP"/>
    </source>
</evidence>
<keyword evidence="3" id="KW-1185">Reference proteome</keyword>
<evidence type="ECO:0000313" key="2">
    <source>
        <dbReference type="EMBL" id="MED6247772.1"/>
    </source>
</evidence>
<dbReference type="Proteomes" id="UP001345963">
    <property type="component" value="Unassembled WGS sequence"/>
</dbReference>